<dbReference type="CDD" id="cd02908">
    <property type="entry name" value="Macro_OAADPr_deacetylase"/>
    <property type="match status" value="1"/>
</dbReference>
<gene>
    <name evidence="2" type="ORF">SAMN02910323_0612</name>
</gene>
<reference evidence="3" key="1">
    <citation type="submission" date="2016-11" db="EMBL/GenBank/DDBJ databases">
        <authorList>
            <person name="Varghese N."/>
            <person name="Submissions S."/>
        </authorList>
    </citation>
    <scope>NUCLEOTIDE SEQUENCE [LARGE SCALE GENOMIC DNA]</scope>
    <source>
        <strain evidence="3">C3</strain>
    </source>
</reference>
<dbReference type="Gene3D" id="3.40.220.10">
    <property type="entry name" value="Leucine Aminopeptidase, subunit E, domain 1"/>
    <property type="match status" value="1"/>
</dbReference>
<evidence type="ECO:0000313" key="3">
    <source>
        <dbReference type="Proteomes" id="UP000182958"/>
    </source>
</evidence>
<feature type="domain" description="Macro" evidence="1">
    <location>
        <begin position="1"/>
        <end position="167"/>
    </location>
</feature>
<dbReference type="PANTHER" id="PTHR11106:SF27">
    <property type="entry name" value="MACRO DOMAIN-CONTAINING PROTEIN"/>
    <property type="match status" value="1"/>
</dbReference>
<protein>
    <submittedName>
        <fullName evidence="2">O-acetyl-ADP-ribose deacetylase (Regulator of RNase III), contains Macro domain</fullName>
    </submittedName>
</protein>
<accession>A0A1K1M6F2</accession>
<dbReference type="InterPro" id="IPR010982">
    <property type="entry name" value="Lambda_DNA-bd_dom_sf"/>
</dbReference>
<dbReference type="PROSITE" id="PS51154">
    <property type="entry name" value="MACRO"/>
    <property type="match status" value="1"/>
</dbReference>
<dbReference type="SUPFAM" id="SSF52949">
    <property type="entry name" value="Macro domain-like"/>
    <property type="match status" value="1"/>
</dbReference>
<organism evidence="2 3">
    <name type="scientific">Selenomonas ruminantium</name>
    <dbReference type="NCBI Taxonomy" id="971"/>
    <lineage>
        <taxon>Bacteria</taxon>
        <taxon>Bacillati</taxon>
        <taxon>Bacillota</taxon>
        <taxon>Negativicutes</taxon>
        <taxon>Selenomonadales</taxon>
        <taxon>Selenomonadaceae</taxon>
        <taxon>Selenomonas</taxon>
    </lineage>
</organism>
<dbReference type="EMBL" id="FPJA01000004">
    <property type="protein sequence ID" value="SFW18720.1"/>
    <property type="molecule type" value="Genomic_DNA"/>
</dbReference>
<evidence type="ECO:0000313" key="2">
    <source>
        <dbReference type="EMBL" id="SFW18720.1"/>
    </source>
</evidence>
<dbReference type="PANTHER" id="PTHR11106">
    <property type="entry name" value="GANGLIOSIDE INDUCED DIFFERENTIATION ASSOCIATED PROTEIN 2-RELATED"/>
    <property type="match status" value="1"/>
</dbReference>
<dbReference type="InterPro" id="IPR043472">
    <property type="entry name" value="Macro_dom-like"/>
</dbReference>
<dbReference type="Proteomes" id="UP000182958">
    <property type="component" value="Unassembled WGS sequence"/>
</dbReference>
<sequence>MPLEIVRNDITKMQVDAIVNTANPHPIVGGGVDRAIHKAAGTELLSARKKIGDIATGKAAITSAFNLHARFVIHTVGPVWQDGKHGERELLADCYANSLKLAAENKCSSVAFPLISAGVFGCPSEIAIAVATQAIRKFLADHDMDVYLVVFDHKAFKISSSLFDDVQSFIDERYIEELLDEEYRGDYRDRRRNFETAGQPPAEDAYIDIPMWMSKPKERSLEDLLNEVDDTFSEALLRLIDAKGKTDPEVYKQANIDRKLFSKIRNNPAYKPSKATALAFAVALELNLDETRDFIGRAGYALSHSNKADIIVEYFIRRAEYDIFTINETLFAFHQPLLGC</sequence>
<dbReference type="RefSeq" id="WP_072305469.1">
    <property type="nucleotide sequence ID" value="NZ_FPJA01000004.1"/>
</dbReference>
<dbReference type="Pfam" id="PF01661">
    <property type="entry name" value="Macro"/>
    <property type="match status" value="1"/>
</dbReference>
<evidence type="ECO:0000259" key="1">
    <source>
        <dbReference type="PROSITE" id="PS51154"/>
    </source>
</evidence>
<dbReference type="AlphaFoldDB" id="A0A1K1M6F2"/>
<dbReference type="GO" id="GO:0003677">
    <property type="term" value="F:DNA binding"/>
    <property type="evidence" value="ECO:0007669"/>
    <property type="project" value="InterPro"/>
</dbReference>
<dbReference type="InterPro" id="IPR002589">
    <property type="entry name" value="Macro_dom"/>
</dbReference>
<keyword evidence="3" id="KW-1185">Reference proteome</keyword>
<dbReference type="SUPFAM" id="SSF47413">
    <property type="entry name" value="lambda repressor-like DNA-binding domains"/>
    <property type="match status" value="1"/>
</dbReference>
<name>A0A1K1M6F2_SELRU</name>
<proteinExistence type="predicted"/>
<dbReference type="SMART" id="SM00506">
    <property type="entry name" value="A1pp"/>
    <property type="match status" value="1"/>
</dbReference>